<dbReference type="Pfam" id="PF00135">
    <property type="entry name" value="COesterase"/>
    <property type="match status" value="1"/>
</dbReference>
<evidence type="ECO:0000256" key="1">
    <source>
        <dbReference type="ARBA" id="ARBA00005964"/>
    </source>
</evidence>
<dbReference type="GeneID" id="107227129"/>
<dbReference type="InterPro" id="IPR002018">
    <property type="entry name" value="CarbesteraseB"/>
</dbReference>
<evidence type="ECO:0000259" key="8">
    <source>
        <dbReference type="Pfam" id="PF00135"/>
    </source>
</evidence>
<keyword evidence="9" id="KW-1185">Reference proteome</keyword>
<dbReference type="Proteomes" id="UP000829291">
    <property type="component" value="Chromosome 3"/>
</dbReference>
<dbReference type="SUPFAM" id="SSF53474">
    <property type="entry name" value="alpha/beta-Hydrolases"/>
    <property type="match status" value="1"/>
</dbReference>
<dbReference type="PROSITE" id="PS00122">
    <property type="entry name" value="CARBOXYLESTERASE_B_1"/>
    <property type="match status" value="1"/>
</dbReference>
<organism evidence="10">
    <name type="scientific">Neodiprion lecontei</name>
    <name type="common">Redheaded pine sawfly</name>
    <dbReference type="NCBI Taxonomy" id="441921"/>
    <lineage>
        <taxon>Eukaryota</taxon>
        <taxon>Metazoa</taxon>
        <taxon>Ecdysozoa</taxon>
        <taxon>Arthropoda</taxon>
        <taxon>Hexapoda</taxon>
        <taxon>Insecta</taxon>
        <taxon>Pterygota</taxon>
        <taxon>Neoptera</taxon>
        <taxon>Endopterygota</taxon>
        <taxon>Hymenoptera</taxon>
        <taxon>Tenthredinoidea</taxon>
        <taxon>Diprionidae</taxon>
        <taxon>Diprioninae</taxon>
        <taxon>Neodiprion</taxon>
    </lineage>
</organism>
<dbReference type="PROSITE" id="PS00941">
    <property type="entry name" value="CARBOXYLESTERASE_B_2"/>
    <property type="match status" value="1"/>
</dbReference>
<dbReference type="GO" id="GO:0052689">
    <property type="term" value="F:carboxylic ester hydrolase activity"/>
    <property type="evidence" value="ECO:0007669"/>
    <property type="project" value="UniProtKB-KW"/>
</dbReference>
<evidence type="ECO:0000256" key="4">
    <source>
        <dbReference type="ARBA" id="ARBA00023157"/>
    </source>
</evidence>
<evidence type="ECO:0000313" key="9">
    <source>
        <dbReference type="Proteomes" id="UP000829291"/>
    </source>
</evidence>
<dbReference type="Gene3D" id="3.40.50.1820">
    <property type="entry name" value="alpha/beta hydrolase"/>
    <property type="match status" value="1"/>
</dbReference>
<dbReference type="InterPro" id="IPR050309">
    <property type="entry name" value="Type-B_Carboxylest/Lipase"/>
</dbReference>
<sequence>MMVIQSYCGVRFYVLILFLLSSYVSICGSAPAGNADIFENSTRPEIHILQGNIQGVNLVTRRNRIFFGFKGIPFAQPPIGNLRFKGPVPAGAWNGTLDGSIDSPPCPQLEGTVFIGDEDCLYLNVYTPRLPTGDNFTLLPVMLFAYGGGHKTGTNNPKRWGPQFILDKDVVLLVPNYRMGPLGYLSTGDEVSPGNYGLKDLVRALEWTRDNVRYFGGDPNQVTVHGGSSGAACVHLLTMSNSTNGLFHRYILQSGNALGLLFPHTKTQSAKYAAKLGEHLGCPTNTSIALVNCLRTFNASQLVDTTSVFTEWFVFPYVIWGPSIEPETEEAFITDTPRNLYARGMVRDLPSINLVVRDEGIVFSALFLNRQDLINEFLDKLHIILPYVLQYENDIDNMTVFADAVKSYYFNNLTVDQNIIFNNFSLFLSDLTVTYFSHKTIQEKALHTKSPQYFCSFNYRGTVSYSYFFSGGDTVNMGVAHGDELLYLLPGPKSQFGPPGYEFSEADWKMVDTMVQLWTSFAATGTPTTLDGSTTWMPYSRSLDNYLQIGDGSDTTLQMKHGYSVDRFRFLDELLAAVNLH</sequence>
<dbReference type="RefSeq" id="XP_015523663.2">
    <property type="nucleotide sequence ID" value="XM_015668177.2"/>
</dbReference>
<evidence type="ECO:0000256" key="6">
    <source>
        <dbReference type="RuleBase" id="RU361235"/>
    </source>
</evidence>
<keyword evidence="7" id="KW-1133">Transmembrane helix</keyword>
<proteinExistence type="inferred from homology"/>
<dbReference type="PANTHER" id="PTHR11559">
    <property type="entry name" value="CARBOXYLESTERASE"/>
    <property type="match status" value="1"/>
</dbReference>
<comment type="similarity">
    <text evidence="1 6">Belongs to the type-B carboxylesterase/lipase family.</text>
</comment>
<dbReference type="OrthoDB" id="3200163at2759"/>
<dbReference type="EC" id="3.1.1.-" evidence="6"/>
<gene>
    <name evidence="10" type="primary">LOC107227129</name>
</gene>
<keyword evidence="5" id="KW-0325">Glycoprotein</keyword>
<keyword evidence="7" id="KW-0472">Membrane</keyword>
<keyword evidence="7" id="KW-0812">Transmembrane</keyword>
<dbReference type="InterPro" id="IPR019819">
    <property type="entry name" value="Carboxylesterase_B_CS"/>
</dbReference>
<evidence type="ECO:0000256" key="7">
    <source>
        <dbReference type="SAM" id="Phobius"/>
    </source>
</evidence>
<feature type="domain" description="Carboxylesterase type B" evidence="8">
    <location>
        <begin position="44"/>
        <end position="564"/>
    </location>
</feature>
<keyword evidence="3 6" id="KW-0378">Hydrolase</keyword>
<reference evidence="10" key="1">
    <citation type="submission" date="2025-08" db="UniProtKB">
        <authorList>
            <consortium name="RefSeq"/>
        </authorList>
    </citation>
    <scope>IDENTIFICATION</scope>
    <source>
        <tissue evidence="10">Thorax and Abdomen</tissue>
    </source>
</reference>
<evidence type="ECO:0000256" key="2">
    <source>
        <dbReference type="ARBA" id="ARBA00022487"/>
    </source>
</evidence>
<evidence type="ECO:0000256" key="5">
    <source>
        <dbReference type="ARBA" id="ARBA00023180"/>
    </source>
</evidence>
<evidence type="ECO:0000313" key="10">
    <source>
        <dbReference type="RefSeq" id="XP_015523663.2"/>
    </source>
</evidence>
<name>A0A6J0CAL1_NEOLC</name>
<protein>
    <recommendedName>
        <fullName evidence="6">Carboxylic ester hydrolase</fullName>
        <ecNumber evidence="6">3.1.1.-</ecNumber>
    </recommendedName>
</protein>
<dbReference type="InterPro" id="IPR029058">
    <property type="entry name" value="AB_hydrolase_fold"/>
</dbReference>
<feature type="transmembrane region" description="Helical" evidence="7">
    <location>
        <begin position="12"/>
        <end position="33"/>
    </location>
</feature>
<dbReference type="KEGG" id="nlo:107227129"/>
<keyword evidence="4" id="KW-1015">Disulfide bond</keyword>
<accession>A0A6J0CAL1</accession>
<dbReference type="InterPro" id="IPR019826">
    <property type="entry name" value="Carboxylesterase_B_AS"/>
</dbReference>
<evidence type="ECO:0000256" key="3">
    <source>
        <dbReference type="ARBA" id="ARBA00022801"/>
    </source>
</evidence>
<dbReference type="AlphaFoldDB" id="A0A6J0CAL1"/>
<keyword evidence="2" id="KW-0719">Serine esterase</keyword>